<protein>
    <submittedName>
        <fullName evidence="2">Uncharacterized protein</fullName>
    </submittedName>
</protein>
<keyword evidence="1" id="KW-0472">Membrane</keyword>
<comment type="caution">
    <text evidence="2">The sequence shown here is derived from an EMBL/GenBank/DDBJ whole genome shotgun (WGS) entry which is preliminary data.</text>
</comment>
<gene>
    <name evidence="2" type="ORF">P9271_08990</name>
</gene>
<reference evidence="2 3" key="1">
    <citation type="submission" date="2023-03" db="EMBL/GenBank/DDBJ databases">
        <title>Bacillus Genome Sequencing.</title>
        <authorList>
            <person name="Dunlap C."/>
        </authorList>
    </citation>
    <scope>NUCLEOTIDE SEQUENCE [LARGE SCALE GENOMIC DNA]</scope>
    <source>
        <strain evidence="2 3">NRS-1717</strain>
    </source>
</reference>
<accession>A0ABU6NWP7</accession>
<feature type="transmembrane region" description="Helical" evidence="1">
    <location>
        <begin position="6"/>
        <end position="26"/>
    </location>
</feature>
<keyword evidence="3" id="KW-1185">Reference proteome</keyword>
<dbReference type="RefSeq" id="WP_066231980.1">
    <property type="nucleotide sequence ID" value="NZ_JARTFQ010000006.1"/>
</dbReference>
<dbReference type="EMBL" id="JARTFS010000006">
    <property type="protein sequence ID" value="MED4401446.1"/>
    <property type="molecule type" value="Genomic_DNA"/>
</dbReference>
<proteinExistence type="predicted"/>
<keyword evidence="1" id="KW-0812">Transmembrane</keyword>
<dbReference type="GeneID" id="301141989"/>
<evidence type="ECO:0000313" key="3">
    <source>
        <dbReference type="Proteomes" id="UP001342826"/>
    </source>
</evidence>
<evidence type="ECO:0000256" key="1">
    <source>
        <dbReference type="SAM" id="Phobius"/>
    </source>
</evidence>
<organism evidence="2 3">
    <name type="scientific">Metabacillus fastidiosus</name>
    <dbReference type="NCBI Taxonomy" id="1458"/>
    <lineage>
        <taxon>Bacteria</taxon>
        <taxon>Bacillati</taxon>
        <taxon>Bacillota</taxon>
        <taxon>Bacilli</taxon>
        <taxon>Bacillales</taxon>
        <taxon>Bacillaceae</taxon>
        <taxon>Metabacillus</taxon>
    </lineage>
</organism>
<keyword evidence="1" id="KW-1133">Transmembrane helix</keyword>
<evidence type="ECO:0000313" key="2">
    <source>
        <dbReference type="EMBL" id="MED4401446.1"/>
    </source>
</evidence>
<sequence>MVLLYILGGLFIFYVIFSLSSIKYQLKLISKHLGVKEEEIDKVSNEEIEKELEEDFKGLMTFHVNKEDK</sequence>
<name>A0ABU6NWP7_9BACI</name>
<dbReference type="Proteomes" id="UP001342826">
    <property type="component" value="Unassembled WGS sequence"/>
</dbReference>